<reference evidence="1" key="2">
    <citation type="submission" date="2020-09" db="EMBL/GenBank/DDBJ databases">
        <authorList>
            <person name="Sun Q."/>
            <person name="Zhou Y."/>
        </authorList>
    </citation>
    <scope>NUCLEOTIDE SEQUENCE</scope>
    <source>
        <strain evidence="1">CGMCC 4.7272</strain>
    </source>
</reference>
<comment type="caution">
    <text evidence="1">The sequence shown here is derived from an EMBL/GenBank/DDBJ whole genome shotgun (WGS) entry which is preliminary data.</text>
</comment>
<name>A0A917LBC8_9ACTN</name>
<dbReference type="EMBL" id="BMMU01000025">
    <property type="protein sequence ID" value="GGJ55623.1"/>
    <property type="molecule type" value="Genomic_DNA"/>
</dbReference>
<dbReference type="Proteomes" id="UP000625682">
    <property type="component" value="Unassembled WGS sequence"/>
</dbReference>
<sequence>MRDYADDWRLGPATVQITADIYGHLTPDAGGRLRSVMDQVLTGASVVGAESGNRAGSVLSPGAK</sequence>
<organism evidence="1 2">
    <name type="scientific">Streptomyces lacrimifluminis</name>
    <dbReference type="NCBI Taxonomy" id="1500077"/>
    <lineage>
        <taxon>Bacteria</taxon>
        <taxon>Bacillati</taxon>
        <taxon>Actinomycetota</taxon>
        <taxon>Actinomycetes</taxon>
        <taxon>Kitasatosporales</taxon>
        <taxon>Streptomycetaceae</taxon>
        <taxon>Streptomyces</taxon>
    </lineage>
</organism>
<protein>
    <submittedName>
        <fullName evidence="1">Uncharacterized protein</fullName>
    </submittedName>
</protein>
<accession>A0A917LBC8</accession>
<reference evidence="1" key="1">
    <citation type="journal article" date="2014" name="Int. J. Syst. Evol. Microbiol.">
        <title>Complete genome sequence of Corynebacterium casei LMG S-19264T (=DSM 44701T), isolated from a smear-ripened cheese.</title>
        <authorList>
            <consortium name="US DOE Joint Genome Institute (JGI-PGF)"/>
            <person name="Walter F."/>
            <person name="Albersmeier A."/>
            <person name="Kalinowski J."/>
            <person name="Ruckert C."/>
        </authorList>
    </citation>
    <scope>NUCLEOTIDE SEQUENCE</scope>
    <source>
        <strain evidence="1">CGMCC 4.7272</strain>
    </source>
</reference>
<gene>
    <name evidence="1" type="ORF">GCM10012282_60910</name>
</gene>
<proteinExistence type="predicted"/>
<evidence type="ECO:0000313" key="1">
    <source>
        <dbReference type="EMBL" id="GGJ55623.1"/>
    </source>
</evidence>
<dbReference type="AlphaFoldDB" id="A0A917LBC8"/>
<keyword evidence="2" id="KW-1185">Reference proteome</keyword>
<evidence type="ECO:0000313" key="2">
    <source>
        <dbReference type="Proteomes" id="UP000625682"/>
    </source>
</evidence>